<organism evidence="2 3">
    <name type="scientific">Stephanodiscus triporus</name>
    <dbReference type="NCBI Taxonomy" id="2934178"/>
    <lineage>
        <taxon>Eukaryota</taxon>
        <taxon>Sar</taxon>
        <taxon>Stramenopiles</taxon>
        <taxon>Ochrophyta</taxon>
        <taxon>Bacillariophyta</taxon>
        <taxon>Coscinodiscophyceae</taxon>
        <taxon>Thalassiosirophycidae</taxon>
        <taxon>Stephanodiscales</taxon>
        <taxon>Stephanodiscaceae</taxon>
        <taxon>Stephanodiscus</taxon>
    </lineage>
</organism>
<dbReference type="EMBL" id="JALLAZ020000094">
    <property type="protein sequence ID" value="KAL3804217.1"/>
    <property type="molecule type" value="Genomic_DNA"/>
</dbReference>
<protein>
    <recommendedName>
        <fullName evidence="4">STI1 domain-containing protein</fullName>
    </recommendedName>
</protein>
<evidence type="ECO:0000313" key="2">
    <source>
        <dbReference type="EMBL" id="KAL3804217.1"/>
    </source>
</evidence>
<gene>
    <name evidence="2" type="ORF">ACHAW5_011137</name>
</gene>
<evidence type="ECO:0000256" key="1">
    <source>
        <dbReference type="SAM" id="SignalP"/>
    </source>
</evidence>
<accession>A0ABD3QVK0</accession>
<feature type="chain" id="PRO_5044799087" description="STI1 domain-containing protein" evidence="1">
    <location>
        <begin position="22"/>
        <end position="211"/>
    </location>
</feature>
<sequence>MKVLSIFTTAALLSMIGVSTAKDAVEPYVYGKDPKKDAEYDISMGMAGIQKAAQDPKLLAQLFQDMQDPELMAEAKKMMESPEWKKKMKELTNDKSFKSNIENVKKTLEDPDQAAKMQAKMEHMMKVGQGAIRAEAKDTMSEAMQAMADPEVMAEAARMMRDPQFQQQLSQMAKDPSFKKYVSAMQDMMQDPTTKAQMEQMASSFRSAVEL</sequence>
<keyword evidence="1" id="KW-0732">Signal</keyword>
<keyword evidence="3" id="KW-1185">Reference proteome</keyword>
<feature type="signal peptide" evidence="1">
    <location>
        <begin position="1"/>
        <end position="21"/>
    </location>
</feature>
<evidence type="ECO:0000313" key="3">
    <source>
        <dbReference type="Proteomes" id="UP001530315"/>
    </source>
</evidence>
<dbReference type="Proteomes" id="UP001530315">
    <property type="component" value="Unassembled WGS sequence"/>
</dbReference>
<reference evidence="2 3" key="1">
    <citation type="submission" date="2024-10" db="EMBL/GenBank/DDBJ databases">
        <title>Updated reference genomes for cyclostephanoid diatoms.</title>
        <authorList>
            <person name="Roberts W.R."/>
            <person name="Alverson A.J."/>
        </authorList>
    </citation>
    <scope>NUCLEOTIDE SEQUENCE [LARGE SCALE GENOMIC DNA]</scope>
    <source>
        <strain evidence="2 3">AJA276-08</strain>
    </source>
</reference>
<name>A0ABD3QVK0_9STRA</name>
<comment type="caution">
    <text evidence="2">The sequence shown here is derived from an EMBL/GenBank/DDBJ whole genome shotgun (WGS) entry which is preliminary data.</text>
</comment>
<evidence type="ECO:0008006" key="4">
    <source>
        <dbReference type="Google" id="ProtNLM"/>
    </source>
</evidence>
<proteinExistence type="predicted"/>
<dbReference type="AlphaFoldDB" id="A0ABD3QVK0"/>